<reference evidence="1 3" key="3">
    <citation type="journal article" date="2008" name="Appl. Environ. Microbiol.">
        <title>Complete genome sequence of Nitrosospira multiformis, an ammonia-oxidizing bacterium from the soil environment.</title>
        <authorList>
            <person name="Norton J.M."/>
            <person name="Klotz M.G."/>
            <person name="Stein L.Y."/>
            <person name="Arp D.J."/>
            <person name="Bottomley P.J."/>
            <person name="Chain P.S."/>
            <person name="Hauser L.J."/>
            <person name="Land M.L."/>
            <person name="Larimer F.W."/>
            <person name="Shin M.W."/>
            <person name="Starkenburg S.R."/>
        </authorList>
    </citation>
    <scope>NUCLEOTIDE SEQUENCE [LARGE SCALE GENOMIC DNA]</scope>
    <source>
        <strain evidence="1">ATCC 25196</strain>
        <strain evidence="3">ATCC 25196 / NCIMB 11849 / C 71</strain>
        <plasmid evidence="1">1</plasmid>
        <plasmid evidence="3">pNITMU1</plasmid>
    </source>
</reference>
<protein>
    <submittedName>
        <fullName evidence="2">Phage-related protein</fullName>
    </submittedName>
</protein>
<dbReference type="RefSeq" id="WP_011382059.1">
    <property type="nucleotide sequence ID" value="NC_007615.1"/>
</dbReference>
<reference evidence="1" key="2">
    <citation type="submission" date="2005-08" db="EMBL/GenBank/DDBJ databases">
        <title>Complete sequence of Plasmid 1 of Nitrosospira multiformis ATCC 25196.</title>
        <authorList>
            <consortium name="US DOE Joint Genome Institute"/>
            <person name="Copeland A."/>
            <person name="Lucas S."/>
            <person name="Lapidus A."/>
            <person name="Barry K."/>
            <person name="Detter J.C."/>
            <person name="Glavina T."/>
            <person name="Hammon N."/>
            <person name="Israni S."/>
            <person name="Pitluck S."/>
            <person name="Chain P."/>
            <person name="Malfatti S."/>
            <person name="Shin M."/>
            <person name="Vergez L."/>
            <person name="Schmutz J."/>
            <person name="Larimer F."/>
            <person name="Land M."/>
            <person name="Hauser L."/>
            <person name="Kyrpides N."/>
            <person name="Lykidis A."/>
            <person name="Richardson P."/>
        </authorList>
    </citation>
    <scope>NUCLEOTIDE SEQUENCE</scope>
    <source>
        <strain evidence="1">ATCC 25196</strain>
        <plasmid evidence="1">1</plasmid>
    </source>
</reference>
<dbReference type="Proteomes" id="UP000236751">
    <property type="component" value="Unassembled WGS sequence"/>
</dbReference>
<reference evidence="3" key="1">
    <citation type="submission" date="2005-08" db="EMBL/GenBank/DDBJ databases">
        <title>Complete sequence of plasmid 1 of Nitrosospira multiformis ATCC 25196.</title>
        <authorList>
            <person name="Copeland A."/>
            <person name="Lucas S."/>
            <person name="Lapidus A."/>
            <person name="Barry K."/>
            <person name="Detter J.C."/>
            <person name="Glavina T."/>
            <person name="Hammon N."/>
            <person name="Israni S."/>
            <person name="Pitluck S."/>
            <person name="Chain P."/>
            <person name="Malfatti S."/>
            <person name="Shin M."/>
            <person name="Vergez L."/>
            <person name="Schmutz J."/>
            <person name="Larimer F."/>
            <person name="Land M."/>
            <person name="Hauser L."/>
            <person name="Kyrpides N."/>
            <person name="Lykidis A."/>
            <person name="Richardson P."/>
        </authorList>
    </citation>
    <scope>NUCLEOTIDE SEQUENCE [LARGE SCALE GENOMIC DNA]</scope>
    <source>
        <strain evidence="3">ATCC 25196 / NCIMB 11849 / C 71</strain>
        <plasmid evidence="3">pNITMU1</plasmid>
    </source>
</reference>
<dbReference type="KEGG" id="nmu:Nmul_B2803"/>
<accession>Q2Y597</accession>
<organism evidence="1 3">
    <name type="scientific">Nitrosospira multiformis (strain ATCC 25196 / NCIMB 11849 / C 71)</name>
    <dbReference type="NCBI Taxonomy" id="323848"/>
    <lineage>
        <taxon>Bacteria</taxon>
        <taxon>Pseudomonadati</taxon>
        <taxon>Pseudomonadota</taxon>
        <taxon>Betaproteobacteria</taxon>
        <taxon>Nitrosomonadales</taxon>
        <taxon>Nitrosomonadaceae</taxon>
        <taxon>Nitrosospira</taxon>
    </lineage>
</organism>
<dbReference type="Pfam" id="PF05973">
    <property type="entry name" value="Gp49"/>
    <property type="match status" value="1"/>
</dbReference>
<geneLocation type="plasmid" evidence="3">
    <name>pNITMU1</name>
</geneLocation>
<name>Q2Y597_NITMU</name>
<dbReference type="OrthoDB" id="9797093at2"/>
<dbReference type="HOGENOM" id="CLU_139003_0_0_4"/>
<proteinExistence type="predicted"/>
<reference evidence="2 4" key="4">
    <citation type="submission" date="2016-10" db="EMBL/GenBank/DDBJ databases">
        <authorList>
            <person name="de Groot N.N."/>
        </authorList>
    </citation>
    <scope>NUCLEOTIDE SEQUENCE [LARGE SCALE GENOMIC DNA]</scope>
    <source>
        <strain evidence="2 4">Nl13</strain>
    </source>
</reference>
<keyword evidence="1" id="KW-0614">Plasmid</keyword>
<dbReference type="AlphaFoldDB" id="Q2Y597"/>
<dbReference type="EMBL" id="CP000104">
    <property type="protein sequence ID" value="ABB76074.1"/>
    <property type="molecule type" value="Genomic_DNA"/>
</dbReference>
<evidence type="ECO:0000313" key="1">
    <source>
        <dbReference type="EMBL" id="ABB76074.1"/>
    </source>
</evidence>
<evidence type="ECO:0000313" key="2">
    <source>
        <dbReference type="EMBL" id="SEG15401.1"/>
    </source>
</evidence>
<dbReference type="EMBL" id="FNVK01000037">
    <property type="protein sequence ID" value="SEG15401.1"/>
    <property type="molecule type" value="Genomic_DNA"/>
</dbReference>
<dbReference type="InterPro" id="IPR009241">
    <property type="entry name" value="HigB-like"/>
</dbReference>
<gene>
    <name evidence="1" type="ordered locus">Nmul_B2803</name>
    <name evidence="2" type="ORF">SAMN05216403_13714</name>
</gene>
<evidence type="ECO:0000313" key="4">
    <source>
        <dbReference type="Proteomes" id="UP000236751"/>
    </source>
</evidence>
<keyword evidence="3" id="KW-1185">Reference proteome</keyword>
<evidence type="ECO:0000313" key="3">
    <source>
        <dbReference type="Proteomes" id="UP000002718"/>
    </source>
</evidence>
<dbReference type="Proteomes" id="UP000002718">
    <property type="component" value="Plasmid 1"/>
</dbReference>
<geneLocation type="plasmid" evidence="1">
    <name>1</name>
</geneLocation>
<sequence length="128" mass="14231">MQDVRKTIKPVEWVGSSFRDFRAFPDAVKDEMGYALHQAQIGGKSLSAKPLQGFGGAGVLEIVTNEMGDTFRAVYTVKFATAIYVLHAFQKKSKSGIKTPAEDMKLIEQRFKAAEADYRLQLEKGKIS</sequence>